<dbReference type="EMBL" id="JARQWQ010000009">
    <property type="protein sequence ID" value="KAK2569912.1"/>
    <property type="molecule type" value="Genomic_DNA"/>
</dbReference>
<evidence type="ECO:0000313" key="8">
    <source>
        <dbReference type="Proteomes" id="UP001249851"/>
    </source>
</evidence>
<dbReference type="InterPro" id="IPR016135">
    <property type="entry name" value="UBQ-conjugating_enzyme/RWD"/>
</dbReference>
<gene>
    <name evidence="7" type="ORF">P5673_005770</name>
</gene>
<proteinExistence type="predicted"/>
<dbReference type="SUPFAM" id="SSF54495">
    <property type="entry name" value="UBC-like"/>
    <property type="match status" value="1"/>
</dbReference>
<dbReference type="AlphaFoldDB" id="A0AAD9VDE7"/>
<evidence type="ECO:0000256" key="4">
    <source>
        <dbReference type="ARBA" id="ARBA00022490"/>
    </source>
</evidence>
<evidence type="ECO:0000256" key="3">
    <source>
        <dbReference type="ARBA" id="ARBA00015444"/>
    </source>
</evidence>
<evidence type="ECO:0000256" key="5">
    <source>
        <dbReference type="ARBA" id="ARBA00023242"/>
    </source>
</evidence>
<keyword evidence="4" id="KW-0963">Cytoplasm</keyword>
<comment type="caution">
    <text evidence="7">The sequence shown here is derived from an EMBL/GenBank/DDBJ whole genome shotgun (WGS) entry which is preliminary data.</text>
</comment>
<dbReference type="InterPro" id="IPR006575">
    <property type="entry name" value="RWD_dom"/>
</dbReference>
<dbReference type="PANTHER" id="PTHR15628">
    <property type="entry name" value="RWD DOMAIN-CONTAINING PROTEIN 3"/>
    <property type="match status" value="1"/>
</dbReference>
<dbReference type="InterPro" id="IPR038840">
    <property type="entry name" value="RWDD3"/>
</dbReference>
<comment type="subcellular location">
    <subcellularLocation>
        <location evidence="2">Cytoplasm</location>
    </subcellularLocation>
    <subcellularLocation>
        <location evidence="1">Nucleus</location>
    </subcellularLocation>
</comment>
<reference evidence="7" key="2">
    <citation type="journal article" date="2023" name="Science">
        <title>Genomic signatures of disease resistance in endangered staghorn corals.</title>
        <authorList>
            <person name="Vollmer S.V."/>
            <person name="Selwyn J.D."/>
            <person name="Despard B.A."/>
            <person name="Roesel C.L."/>
        </authorList>
    </citation>
    <scope>NUCLEOTIDE SEQUENCE</scope>
    <source>
        <strain evidence="7">K2</strain>
    </source>
</reference>
<evidence type="ECO:0000256" key="1">
    <source>
        <dbReference type="ARBA" id="ARBA00004123"/>
    </source>
</evidence>
<evidence type="ECO:0000256" key="2">
    <source>
        <dbReference type="ARBA" id="ARBA00004496"/>
    </source>
</evidence>
<sequence>MVRPEVVEEILALESIFCNPGEFNLLIPSSLETIEEYQGAIFFKITVKCSGNEDPELGLKSSERNGSSNIFVVEMSVMISPNYPRTVPEISLSCTEMTKKNMSLLRDQLNAHAANLISSSSGPIIMDLTLWLQENAGLCRDEPELARSRSVRTGINTIVLIKLDHMRNKPRYLKLISRWVEELTLNGRIFFLGNLIFILITGECENVKKYLCRHKTCNVDVDSSGKPCKERVMNVLMQQESSSNDLRMCDFQEVKCQSPLELKERFSKINLDYLYEKYIKPLVTY</sequence>
<accession>A0AAD9VDE7</accession>
<dbReference type="GO" id="GO:0005737">
    <property type="term" value="C:cytoplasm"/>
    <property type="evidence" value="ECO:0007669"/>
    <property type="project" value="UniProtKB-SubCell"/>
</dbReference>
<protein>
    <recommendedName>
        <fullName evidence="3">RWD domain-containing protein 3</fullName>
    </recommendedName>
</protein>
<dbReference type="Proteomes" id="UP001249851">
    <property type="component" value="Unassembled WGS sequence"/>
</dbReference>
<dbReference type="CDD" id="cd24164">
    <property type="entry name" value="RWDD3_C"/>
    <property type="match status" value="1"/>
</dbReference>
<reference evidence="7" key="1">
    <citation type="journal article" date="2023" name="G3 (Bethesda)">
        <title>Whole genome assembly and annotation of the endangered Caribbean coral Acropora cervicornis.</title>
        <authorList>
            <person name="Selwyn J.D."/>
            <person name="Vollmer S.V."/>
        </authorList>
    </citation>
    <scope>NUCLEOTIDE SEQUENCE</scope>
    <source>
        <strain evidence="7">K2</strain>
    </source>
</reference>
<dbReference type="GO" id="GO:1902073">
    <property type="term" value="P:positive regulation of hypoxia-inducible factor-1alpha signaling pathway"/>
    <property type="evidence" value="ECO:0007669"/>
    <property type="project" value="InterPro"/>
</dbReference>
<dbReference type="Pfam" id="PF05773">
    <property type="entry name" value="RWD"/>
    <property type="match status" value="1"/>
</dbReference>
<dbReference type="PROSITE" id="PS50908">
    <property type="entry name" value="RWD"/>
    <property type="match status" value="1"/>
</dbReference>
<feature type="domain" description="RWD" evidence="6">
    <location>
        <begin position="8"/>
        <end position="139"/>
    </location>
</feature>
<keyword evidence="8" id="KW-1185">Reference proteome</keyword>
<evidence type="ECO:0000259" key="6">
    <source>
        <dbReference type="PROSITE" id="PS50908"/>
    </source>
</evidence>
<keyword evidence="5" id="KW-0539">Nucleus</keyword>
<dbReference type="GO" id="GO:0033235">
    <property type="term" value="P:positive regulation of protein sumoylation"/>
    <property type="evidence" value="ECO:0007669"/>
    <property type="project" value="InterPro"/>
</dbReference>
<evidence type="ECO:0000313" key="7">
    <source>
        <dbReference type="EMBL" id="KAK2569912.1"/>
    </source>
</evidence>
<organism evidence="7 8">
    <name type="scientific">Acropora cervicornis</name>
    <name type="common">Staghorn coral</name>
    <dbReference type="NCBI Taxonomy" id="6130"/>
    <lineage>
        <taxon>Eukaryota</taxon>
        <taxon>Metazoa</taxon>
        <taxon>Cnidaria</taxon>
        <taxon>Anthozoa</taxon>
        <taxon>Hexacorallia</taxon>
        <taxon>Scleractinia</taxon>
        <taxon>Astrocoeniina</taxon>
        <taxon>Acroporidae</taxon>
        <taxon>Acropora</taxon>
    </lineage>
</organism>
<dbReference type="GO" id="GO:0005634">
    <property type="term" value="C:nucleus"/>
    <property type="evidence" value="ECO:0007669"/>
    <property type="project" value="UniProtKB-SubCell"/>
</dbReference>
<dbReference type="Gene3D" id="3.10.110.10">
    <property type="entry name" value="Ubiquitin Conjugating Enzyme"/>
    <property type="match status" value="1"/>
</dbReference>
<name>A0AAD9VDE7_ACRCE</name>
<dbReference type="PANTHER" id="PTHR15628:SF1">
    <property type="entry name" value="RWD DOMAIN-CONTAINING PROTEIN 3"/>
    <property type="match status" value="1"/>
</dbReference>